<name>A0A671U751_SPAAU</name>
<dbReference type="AlphaFoldDB" id="A0A671U751"/>
<accession>A0A671U751</accession>
<evidence type="ECO:0000313" key="1">
    <source>
        <dbReference type="Ensembl" id="ENSSAUP00010009567.1"/>
    </source>
</evidence>
<sequence>LKLAGPAHVILYLYTAYGLQCYICAGVKSSACTQKQTCPTGVDRCATVEQAGKSCSCNCCSTDLCNDTITTGSSVLLLLVSSAITSVFL</sequence>
<dbReference type="Ensembl" id="ENSSAUT00010010200.1">
    <property type="protein sequence ID" value="ENSSAUP00010009567.1"/>
    <property type="gene ID" value="ENSSAUG00010004708.1"/>
</dbReference>
<proteinExistence type="predicted"/>
<dbReference type="Proteomes" id="UP000472265">
    <property type="component" value="Chromosome 5"/>
</dbReference>
<protein>
    <submittedName>
        <fullName evidence="1">Uncharacterized protein</fullName>
    </submittedName>
</protein>
<dbReference type="SUPFAM" id="SSF57302">
    <property type="entry name" value="Snake toxin-like"/>
    <property type="match status" value="1"/>
</dbReference>
<dbReference type="InParanoid" id="A0A671U751"/>
<organism evidence="1 2">
    <name type="scientific">Sparus aurata</name>
    <name type="common">Gilthead sea bream</name>
    <dbReference type="NCBI Taxonomy" id="8175"/>
    <lineage>
        <taxon>Eukaryota</taxon>
        <taxon>Metazoa</taxon>
        <taxon>Chordata</taxon>
        <taxon>Craniata</taxon>
        <taxon>Vertebrata</taxon>
        <taxon>Euteleostomi</taxon>
        <taxon>Actinopterygii</taxon>
        <taxon>Neopterygii</taxon>
        <taxon>Teleostei</taxon>
        <taxon>Neoteleostei</taxon>
        <taxon>Acanthomorphata</taxon>
        <taxon>Eupercaria</taxon>
        <taxon>Spariformes</taxon>
        <taxon>Sparidae</taxon>
        <taxon>Sparus</taxon>
    </lineage>
</organism>
<dbReference type="InterPro" id="IPR045860">
    <property type="entry name" value="Snake_toxin-like_sf"/>
</dbReference>
<reference evidence="1" key="2">
    <citation type="submission" date="2025-08" db="UniProtKB">
        <authorList>
            <consortium name="Ensembl"/>
        </authorList>
    </citation>
    <scope>IDENTIFICATION</scope>
</reference>
<evidence type="ECO:0000313" key="2">
    <source>
        <dbReference type="Proteomes" id="UP000472265"/>
    </source>
</evidence>
<keyword evidence="2" id="KW-1185">Reference proteome</keyword>
<dbReference type="GeneTree" id="ENSGT01150000289697"/>
<dbReference type="OMA" id="QCYICAG"/>
<reference evidence="1" key="1">
    <citation type="submission" date="2021-04" db="EMBL/GenBank/DDBJ databases">
        <authorList>
            <consortium name="Wellcome Sanger Institute Data Sharing"/>
        </authorList>
    </citation>
    <scope>NUCLEOTIDE SEQUENCE [LARGE SCALE GENOMIC DNA]</scope>
</reference>
<reference evidence="1" key="3">
    <citation type="submission" date="2025-09" db="UniProtKB">
        <authorList>
            <consortium name="Ensembl"/>
        </authorList>
    </citation>
    <scope>IDENTIFICATION</scope>
</reference>
<dbReference type="FunCoup" id="A0A671U751">
    <property type="interactions" value="284"/>
</dbReference>